<dbReference type="GO" id="GO:0005634">
    <property type="term" value="C:nucleus"/>
    <property type="evidence" value="ECO:0007669"/>
    <property type="project" value="UniProtKB-ARBA"/>
</dbReference>
<dbReference type="Proteomes" id="UP001362999">
    <property type="component" value="Unassembled WGS sequence"/>
</dbReference>
<evidence type="ECO:0000313" key="4">
    <source>
        <dbReference type="Proteomes" id="UP001362999"/>
    </source>
</evidence>
<dbReference type="GO" id="GO:0003723">
    <property type="term" value="F:RNA binding"/>
    <property type="evidence" value="ECO:0007669"/>
    <property type="project" value="UniProtKB-KW"/>
</dbReference>
<gene>
    <name evidence="3" type="ORF">R3P38DRAFT_2932843</name>
</gene>
<dbReference type="SUPFAM" id="SSF53098">
    <property type="entry name" value="Ribonuclease H-like"/>
    <property type="match status" value="1"/>
</dbReference>
<dbReference type="GO" id="GO:0015074">
    <property type="term" value="P:DNA integration"/>
    <property type="evidence" value="ECO:0007669"/>
    <property type="project" value="InterPro"/>
</dbReference>
<protein>
    <submittedName>
        <fullName evidence="3">Integrase catalytic domain-containing protein</fullName>
    </submittedName>
</protein>
<proteinExistence type="predicted"/>
<keyword evidence="4" id="KW-1185">Reference proteome</keyword>
<reference evidence="3 4" key="1">
    <citation type="journal article" date="2024" name="J Genomics">
        <title>Draft genome sequencing and assembly of Favolaschia claudopus CIRM-BRFM 2984 isolated from oak limbs.</title>
        <authorList>
            <person name="Navarro D."/>
            <person name="Drula E."/>
            <person name="Chaduli D."/>
            <person name="Cazenave R."/>
            <person name="Ahrendt S."/>
            <person name="Wang J."/>
            <person name="Lipzen A."/>
            <person name="Daum C."/>
            <person name="Barry K."/>
            <person name="Grigoriev I.V."/>
            <person name="Favel A."/>
            <person name="Rosso M.N."/>
            <person name="Martin F."/>
        </authorList>
    </citation>
    <scope>NUCLEOTIDE SEQUENCE [LARGE SCALE GENOMIC DNA]</scope>
    <source>
        <strain evidence="3 4">CIRM-BRFM 2984</strain>
    </source>
</reference>
<evidence type="ECO:0000259" key="2">
    <source>
        <dbReference type="PROSITE" id="PS50994"/>
    </source>
</evidence>
<evidence type="ECO:0000256" key="1">
    <source>
        <dbReference type="ARBA" id="ARBA00022884"/>
    </source>
</evidence>
<organism evidence="3 4">
    <name type="scientific">Favolaschia claudopus</name>
    <dbReference type="NCBI Taxonomy" id="2862362"/>
    <lineage>
        <taxon>Eukaryota</taxon>
        <taxon>Fungi</taxon>
        <taxon>Dikarya</taxon>
        <taxon>Basidiomycota</taxon>
        <taxon>Agaricomycotina</taxon>
        <taxon>Agaricomycetes</taxon>
        <taxon>Agaricomycetidae</taxon>
        <taxon>Agaricales</taxon>
        <taxon>Marasmiineae</taxon>
        <taxon>Mycenaceae</taxon>
        <taxon>Favolaschia</taxon>
    </lineage>
</organism>
<dbReference type="Gene3D" id="3.30.420.10">
    <property type="entry name" value="Ribonuclease H-like superfamily/Ribonuclease H"/>
    <property type="match status" value="1"/>
</dbReference>
<evidence type="ECO:0000313" key="3">
    <source>
        <dbReference type="EMBL" id="KAK7030025.1"/>
    </source>
</evidence>
<dbReference type="Pfam" id="PF24764">
    <property type="entry name" value="rva_4"/>
    <property type="match status" value="1"/>
</dbReference>
<dbReference type="AlphaFoldDB" id="A0AAW0BTB3"/>
<name>A0AAW0BTB3_9AGAR</name>
<dbReference type="PANTHER" id="PTHR46791">
    <property type="entry name" value="EXPRESSED PROTEIN"/>
    <property type="match status" value="1"/>
</dbReference>
<dbReference type="PROSITE" id="PS50994">
    <property type="entry name" value="INTEGRASE"/>
    <property type="match status" value="1"/>
</dbReference>
<dbReference type="InterPro" id="IPR001584">
    <property type="entry name" value="Integrase_cat-core"/>
</dbReference>
<dbReference type="InterPro" id="IPR012337">
    <property type="entry name" value="RNaseH-like_sf"/>
</dbReference>
<accession>A0AAW0BTB3</accession>
<keyword evidence="1" id="KW-0694">RNA-binding</keyword>
<dbReference type="InterPro" id="IPR058913">
    <property type="entry name" value="Integrase_dom_put"/>
</dbReference>
<comment type="caution">
    <text evidence="3">The sequence shown here is derived from an EMBL/GenBank/DDBJ whole genome shotgun (WGS) entry which is preliminary data.</text>
</comment>
<dbReference type="InterPro" id="IPR036397">
    <property type="entry name" value="RNaseH_sf"/>
</dbReference>
<dbReference type="EMBL" id="JAWWNJ010000026">
    <property type="protein sequence ID" value="KAK7030025.1"/>
    <property type="molecule type" value="Genomic_DNA"/>
</dbReference>
<sequence>MVHPASLPLLPDTPDDFNWHPDVLEAYRTLETAYDNAANLLRHEEPDPLRLRVHSEQIVGRLLPIVQALVPEVGDEPWIDSVVNSFAQISVDLEHSAAIADGVERSRIRRVVPVRVELSGRRGRPRKLVDPVWLADAYSERRKLTLQTIANALGMHRNTLRNYLKYYNVYQRFTDISDNDLDILTKQFKRDRPKSGLRYLIGFLRTHGVKVQQLRVRKSLLRVDGLGRVLRKQKIVRRTYESTRPNSVWHMDGHHKLINWGIVIHGIIDGYDRLIVGLRGSTNNRASTVLQLFLRAVNKWGAPSRGRGDRGGENIEVAVWLVKYRGPNRGSFLWGTSTRNTRIERLWVEVGSQFARSWRGFFLRLERLHKLDRENPHHLWLLHDLFLDEINKDCDDFVDYWNHHPISGRGHDQTPMDMRTIGEVTDGRYMDDFDEIHPEILDRYEGEDNIDAAIAADQRSHVKHDPINVPKHETPFKSEYAMDVFRQALTQINAADIIPEHLGVSPNDWPEDGYPETELVKVGRKDVEFTLPFPVWWPRAVLWARGLETMSNIQAVERGEVVL</sequence>
<dbReference type="PANTHER" id="PTHR46791:SF5">
    <property type="entry name" value="CLR5 DOMAIN-CONTAINING PROTEIN-RELATED"/>
    <property type="match status" value="1"/>
</dbReference>
<feature type="domain" description="Integrase catalytic" evidence="2">
    <location>
        <begin position="241"/>
        <end position="313"/>
    </location>
</feature>